<dbReference type="PANTHER" id="PTHR46124">
    <property type="entry name" value="D-AMINOACYL-TRNA DEACYLASE"/>
    <property type="match status" value="1"/>
</dbReference>
<sequence length="267" mass="29666">MKFIDTHCHFDFPPFVDDAVASIARAAAAGVERIIVPSTEASRFARVVQLAKDHTALYAALGLHPINIARHQDDHLDLLAQHLAQAESNCVAIGEIGLDLYMNDPDFDKQTRLLNAQFILAKRFDLPVILHSRRTHDQLAMLLRRHNLPRRGVVHGFAGSQQQAERFIQLGYAIGVGGTITWERASKTRHTIASLPLASLLLETDAPDMPLQGFQGEPNRPERARNVFEVLCTLRPEPADVIADALWQNSLRIFAFSSRSPSGDLSE</sequence>
<dbReference type="RefSeq" id="WP_052246445.1">
    <property type="nucleotide sequence ID" value="NZ_CP083448.1"/>
</dbReference>
<protein>
    <submittedName>
        <fullName evidence="3">TatD family hydrolase</fullName>
    </submittedName>
</protein>
<dbReference type="PIRSF" id="PIRSF005902">
    <property type="entry name" value="DNase_TatD"/>
    <property type="match status" value="1"/>
</dbReference>
<reference evidence="3 4" key="1">
    <citation type="submission" date="2021-01" db="EMBL/GenBank/DDBJ databases">
        <title>Complete genome sequence of Pantoea eucrina OB49, a heavy metal tolerant bacterium with PGPR potential isolated from wheat in Algeria.</title>
        <authorList>
            <person name="Lekired A."/>
            <person name="Ouzari I.H."/>
        </authorList>
    </citation>
    <scope>NUCLEOTIDE SEQUENCE [LARGE SCALE GENOMIC DNA]</scope>
    <source>
        <strain evidence="3 4">OB49</strain>
    </source>
</reference>
<accession>A0ABS1Z327</accession>
<dbReference type="PANTHER" id="PTHR46124:SF3">
    <property type="entry name" value="HYDROLASE"/>
    <property type="match status" value="1"/>
</dbReference>
<evidence type="ECO:0000256" key="1">
    <source>
        <dbReference type="ARBA" id="ARBA00009275"/>
    </source>
</evidence>
<dbReference type="GeneID" id="84692422"/>
<evidence type="ECO:0000256" key="2">
    <source>
        <dbReference type="ARBA" id="ARBA00022801"/>
    </source>
</evidence>
<dbReference type="Gene3D" id="3.20.20.140">
    <property type="entry name" value="Metal-dependent hydrolases"/>
    <property type="match status" value="1"/>
</dbReference>
<dbReference type="Proteomes" id="UP000809137">
    <property type="component" value="Unassembled WGS sequence"/>
</dbReference>
<evidence type="ECO:0000313" key="4">
    <source>
        <dbReference type="Proteomes" id="UP000809137"/>
    </source>
</evidence>
<comment type="similarity">
    <text evidence="1">Belongs to the metallo-dependent hydrolases superfamily. TatD-type hydrolase family.</text>
</comment>
<gene>
    <name evidence="3" type="ORF">JJB79_05100</name>
</gene>
<dbReference type="InterPro" id="IPR001130">
    <property type="entry name" value="TatD-like"/>
</dbReference>
<dbReference type="CDD" id="cd01310">
    <property type="entry name" value="TatD_DNAse"/>
    <property type="match status" value="1"/>
</dbReference>
<dbReference type="SUPFAM" id="SSF51556">
    <property type="entry name" value="Metallo-dependent hydrolases"/>
    <property type="match status" value="1"/>
</dbReference>
<proteinExistence type="inferred from homology"/>
<dbReference type="PROSITE" id="PS01137">
    <property type="entry name" value="TATD_1"/>
    <property type="match status" value="1"/>
</dbReference>
<organism evidence="3 4">
    <name type="scientific">Pantoea eucrina</name>
    <dbReference type="NCBI Taxonomy" id="472693"/>
    <lineage>
        <taxon>Bacteria</taxon>
        <taxon>Pseudomonadati</taxon>
        <taxon>Pseudomonadota</taxon>
        <taxon>Gammaproteobacteria</taxon>
        <taxon>Enterobacterales</taxon>
        <taxon>Erwiniaceae</taxon>
        <taxon>Pantoea</taxon>
    </lineage>
</organism>
<dbReference type="PROSITE" id="PS01091">
    <property type="entry name" value="TATD_3"/>
    <property type="match status" value="1"/>
</dbReference>
<keyword evidence="4" id="KW-1185">Reference proteome</keyword>
<evidence type="ECO:0000313" key="3">
    <source>
        <dbReference type="EMBL" id="MBM0746797.1"/>
    </source>
</evidence>
<dbReference type="GO" id="GO:0016787">
    <property type="term" value="F:hydrolase activity"/>
    <property type="evidence" value="ECO:0007669"/>
    <property type="project" value="UniProtKB-KW"/>
</dbReference>
<dbReference type="PROSITE" id="PS01090">
    <property type="entry name" value="TATD_2"/>
    <property type="match status" value="1"/>
</dbReference>
<dbReference type="InterPro" id="IPR032466">
    <property type="entry name" value="Metal_Hydrolase"/>
</dbReference>
<dbReference type="Pfam" id="PF01026">
    <property type="entry name" value="TatD_DNase"/>
    <property type="match status" value="1"/>
</dbReference>
<keyword evidence="2 3" id="KW-0378">Hydrolase</keyword>
<comment type="caution">
    <text evidence="3">The sequence shown here is derived from an EMBL/GenBank/DDBJ whole genome shotgun (WGS) entry which is preliminary data.</text>
</comment>
<name>A0ABS1Z327_9GAMM</name>
<dbReference type="EMBL" id="JAFCXS010000002">
    <property type="protein sequence ID" value="MBM0746797.1"/>
    <property type="molecule type" value="Genomic_DNA"/>
</dbReference>
<dbReference type="InterPro" id="IPR018228">
    <property type="entry name" value="DNase_TatD-rel_CS"/>
</dbReference>